<feature type="region of interest" description="Disordered" evidence="1">
    <location>
        <begin position="168"/>
        <end position="201"/>
    </location>
</feature>
<feature type="compositionally biased region" description="Acidic residues" evidence="1">
    <location>
        <begin position="138"/>
        <end position="149"/>
    </location>
</feature>
<dbReference type="Proteomes" id="UP000271700">
    <property type="component" value="Unassembled WGS sequence"/>
</dbReference>
<feature type="region of interest" description="Disordered" evidence="1">
    <location>
        <begin position="134"/>
        <end position="156"/>
    </location>
</feature>
<evidence type="ECO:0000313" key="3">
    <source>
        <dbReference type="Proteomes" id="UP000271700"/>
    </source>
</evidence>
<gene>
    <name evidence="2" type="ORF">CLV75_0081</name>
</gene>
<feature type="region of interest" description="Disordered" evidence="1">
    <location>
        <begin position="64"/>
        <end position="118"/>
    </location>
</feature>
<protein>
    <recommendedName>
        <fullName evidence="4">Cell pole-organizing protein PopZ</fullName>
    </recommendedName>
</protein>
<reference evidence="2 3" key="1">
    <citation type="submission" date="2018-10" db="EMBL/GenBank/DDBJ databases">
        <title>Genomic Encyclopedia of Archaeal and Bacterial Type Strains, Phase II (KMG-II): from individual species to whole genera.</title>
        <authorList>
            <person name="Goeker M."/>
        </authorList>
    </citation>
    <scope>NUCLEOTIDE SEQUENCE [LARGE SCALE GENOMIC DNA]</scope>
    <source>
        <strain evidence="2 3">DSM 29317</strain>
    </source>
</reference>
<evidence type="ECO:0000313" key="2">
    <source>
        <dbReference type="EMBL" id="RLK10116.1"/>
    </source>
</evidence>
<sequence>MSDRVVNANIQDVLSSVKRMVDEDASGESEFIFVPSPPASKPGRLVLTDALRVSEEPLIAKKRAPLKLMPHSSAGDEAERQAANTPDNPDEPMRLQPNDVVPAKHAEVSTGEPKRDLAGSLSAKIEALEAAIARTEDQWEPDGESDDEYSGTKTKAVEWPVDKGFAQSKVAQPDTESKTEAVFIRDRSVKADPTPKPTGAVFEEQQLRELVAQIVREELQGALGERITKNLRKMVRREIVRALAAGDRD</sequence>
<name>A0A498A2M7_9RHOB</name>
<feature type="compositionally biased region" description="Basic and acidic residues" evidence="1">
    <location>
        <begin position="102"/>
        <end position="117"/>
    </location>
</feature>
<dbReference type="OrthoDB" id="7875768at2"/>
<dbReference type="EMBL" id="RCCT01000001">
    <property type="protein sequence ID" value="RLK10116.1"/>
    <property type="molecule type" value="Genomic_DNA"/>
</dbReference>
<evidence type="ECO:0000256" key="1">
    <source>
        <dbReference type="SAM" id="MobiDB-lite"/>
    </source>
</evidence>
<feature type="compositionally biased region" description="Basic and acidic residues" evidence="1">
    <location>
        <begin position="175"/>
        <end position="190"/>
    </location>
</feature>
<organism evidence="2 3">
    <name type="scientific">Ruegeria conchae</name>
    <dbReference type="NCBI Taxonomy" id="981384"/>
    <lineage>
        <taxon>Bacteria</taxon>
        <taxon>Pseudomonadati</taxon>
        <taxon>Pseudomonadota</taxon>
        <taxon>Alphaproteobacteria</taxon>
        <taxon>Rhodobacterales</taxon>
        <taxon>Roseobacteraceae</taxon>
        <taxon>Ruegeria</taxon>
    </lineage>
</organism>
<keyword evidence="3" id="KW-1185">Reference proteome</keyword>
<evidence type="ECO:0008006" key="4">
    <source>
        <dbReference type="Google" id="ProtNLM"/>
    </source>
</evidence>
<dbReference type="RefSeq" id="WP_010439029.1">
    <property type="nucleotide sequence ID" value="NZ_AEYW01000006.1"/>
</dbReference>
<accession>A0A498A2M7</accession>
<dbReference type="STRING" id="981384.GCA_000192475_02752"/>
<dbReference type="AlphaFoldDB" id="A0A498A2M7"/>
<proteinExistence type="predicted"/>
<comment type="caution">
    <text evidence="2">The sequence shown here is derived from an EMBL/GenBank/DDBJ whole genome shotgun (WGS) entry which is preliminary data.</text>
</comment>